<evidence type="ECO:0000313" key="1">
    <source>
        <dbReference type="EMBL" id="CAF0741065.1"/>
    </source>
</evidence>
<name>A0A813RYX5_9BILA</name>
<gene>
    <name evidence="2" type="ORF">GPM918_LOCUS3061</name>
    <name evidence="1" type="ORF">OVA965_LOCUS1441</name>
    <name evidence="4" type="ORF">SRO942_LOCUS3061</name>
    <name evidence="3" type="ORF">TMI583_LOCUS1442</name>
</gene>
<evidence type="ECO:0000313" key="4">
    <source>
        <dbReference type="EMBL" id="CAF3576492.1"/>
    </source>
</evidence>
<dbReference type="Proteomes" id="UP000681722">
    <property type="component" value="Unassembled WGS sequence"/>
</dbReference>
<dbReference type="EMBL" id="CAJOBA010000266">
    <property type="protein sequence ID" value="CAF3518518.1"/>
    <property type="molecule type" value="Genomic_DNA"/>
</dbReference>
<comment type="caution">
    <text evidence="2">The sequence shown here is derived from an EMBL/GenBank/DDBJ whole genome shotgun (WGS) entry which is preliminary data.</text>
</comment>
<keyword evidence="5" id="KW-1185">Reference proteome</keyword>
<proteinExistence type="predicted"/>
<dbReference type="Proteomes" id="UP000682733">
    <property type="component" value="Unassembled WGS sequence"/>
</dbReference>
<dbReference type="EMBL" id="CAJNOQ010000360">
    <property type="protein sequence ID" value="CAF0792238.1"/>
    <property type="molecule type" value="Genomic_DNA"/>
</dbReference>
<dbReference type="Proteomes" id="UP000663829">
    <property type="component" value="Unassembled WGS sequence"/>
</dbReference>
<dbReference type="EMBL" id="CAJNOK010000266">
    <property type="protein sequence ID" value="CAF0741065.1"/>
    <property type="molecule type" value="Genomic_DNA"/>
</dbReference>
<sequence length="157" mass="18661">MSASDYIDRSDYDQDHYSDILRNSNRSRLTLEQLEIYQRQNRKTTKLLENIHRLRMKERDRVTHAFIRHVNDDKYISKLKCVQDTLKVRKYNPNSTASSTNNSKLSHRTHIENEQNNGKQLNSKTGQHLHEFEAPSKTKVKNNYLNFMSISNKHPLF</sequence>
<evidence type="ECO:0000313" key="3">
    <source>
        <dbReference type="EMBL" id="CAF3518518.1"/>
    </source>
</evidence>
<evidence type="ECO:0000313" key="5">
    <source>
        <dbReference type="Proteomes" id="UP000663829"/>
    </source>
</evidence>
<organism evidence="2 5">
    <name type="scientific">Didymodactylos carnosus</name>
    <dbReference type="NCBI Taxonomy" id="1234261"/>
    <lineage>
        <taxon>Eukaryota</taxon>
        <taxon>Metazoa</taxon>
        <taxon>Spiralia</taxon>
        <taxon>Gnathifera</taxon>
        <taxon>Rotifera</taxon>
        <taxon>Eurotatoria</taxon>
        <taxon>Bdelloidea</taxon>
        <taxon>Philodinida</taxon>
        <taxon>Philodinidae</taxon>
        <taxon>Didymodactylos</taxon>
    </lineage>
</organism>
<dbReference type="EMBL" id="CAJOBC010000360">
    <property type="protein sequence ID" value="CAF3576492.1"/>
    <property type="molecule type" value="Genomic_DNA"/>
</dbReference>
<dbReference type="Proteomes" id="UP000677228">
    <property type="component" value="Unassembled WGS sequence"/>
</dbReference>
<accession>A0A813RYX5</accession>
<dbReference type="OrthoDB" id="9986685at2759"/>
<reference evidence="2" key="1">
    <citation type="submission" date="2021-02" db="EMBL/GenBank/DDBJ databases">
        <authorList>
            <person name="Nowell W R."/>
        </authorList>
    </citation>
    <scope>NUCLEOTIDE SEQUENCE</scope>
</reference>
<dbReference type="AlphaFoldDB" id="A0A813RYX5"/>
<protein>
    <submittedName>
        <fullName evidence="2">Uncharacterized protein</fullName>
    </submittedName>
</protein>
<evidence type="ECO:0000313" key="2">
    <source>
        <dbReference type="EMBL" id="CAF0792238.1"/>
    </source>
</evidence>